<dbReference type="EMBL" id="CM042034">
    <property type="protein sequence ID" value="KAI3762572.1"/>
    <property type="molecule type" value="Genomic_DNA"/>
</dbReference>
<reference evidence="1 2" key="2">
    <citation type="journal article" date="2022" name="Mol. Ecol. Resour.">
        <title>The genomes of chicory, endive, great burdock and yacon provide insights into Asteraceae paleo-polyploidization history and plant inulin production.</title>
        <authorList>
            <person name="Fan W."/>
            <person name="Wang S."/>
            <person name="Wang H."/>
            <person name="Wang A."/>
            <person name="Jiang F."/>
            <person name="Liu H."/>
            <person name="Zhao H."/>
            <person name="Xu D."/>
            <person name="Zhang Y."/>
        </authorList>
    </citation>
    <scope>NUCLEOTIDE SEQUENCE [LARGE SCALE GENOMIC DNA]</scope>
    <source>
        <strain evidence="2">cv. Yunnan</strain>
        <tissue evidence="1">Leaves</tissue>
    </source>
</reference>
<reference evidence="2" key="1">
    <citation type="journal article" date="2022" name="Mol. Ecol. Resour.">
        <title>The genomes of chicory, endive, great burdock and yacon provide insights into Asteraceae palaeo-polyploidization history and plant inulin production.</title>
        <authorList>
            <person name="Fan W."/>
            <person name="Wang S."/>
            <person name="Wang H."/>
            <person name="Wang A."/>
            <person name="Jiang F."/>
            <person name="Liu H."/>
            <person name="Zhao H."/>
            <person name="Xu D."/>
            <person name="Zhang Y."/>
        </authorList>
    </citation>
    <scope>NUCLEOTIDE SEQUENCE [LARGE SCALE GENOMIC DNA]</scope>
    <source>
        <strain evidence="2">cv. Yunnan</strain>
    </source>
</reference>
<accession>A0ACB9EUQ1</accession>
<protein>
    <submittedName>
        <fullName evidence="1">Uncharacterized protein</fullName>
    </submittedName>
</protein>
<dbReference type="Proteomes" id="UP001056120">
    <property type="component" value="Linkage Group LG17"/>
</dbReference>
<evidence type="ECO:0000313" key="1">
    <source>
        <dbReference type="EMBL" id="KAI3762572.1"/>
    </source>
</evidence>
<evidence type="ECO:0000313" key="2">
    <source>
        <dbReference type="Proteomes" id="UP001056120"/>
    </source>
</evidence>
<organism evidence="1 2">
    <name type="scientific">Smallanthus sonchifolius</name>
    <dbReference type="NCBI Taxonomy" id="185202"/>
    <lineage>
        <taxon>Eukaryota</taxon>
        <taxon>Viridiplantae</taxon>
        <taxon>Streptophyta</taxon>
        <taxon>Embryophyta</taxon>
        <taxon>Tracheophyta</taxon>
        <taxon>Spermatophyta</taxon>
        <taxon>Magnoliopsida</taxon>
        <taxon>eudicotyledons</taxon>
        <taxon>Gunneridae</taxon>
        <taxon>Pentapetalae</taxon>
        <taxon>asterids</taxon>
        <taxon>campanulids</taxon>
        <taxon>Asterales</taxon>
        <taxon>Asteraceae</taxon>
        <taxon>Asteroideae</taxon>
        <taxon>Heliantheae alliance</taxon>
        <taxon>Millerieae</taxon>
        <taxon>Smallanthus</taxon>
    </lineage>
</organism>
<sequence length="312" mass="35090">MEDFWNTAFYSTEQGIPQIQATLDGKDIIITEATLRKHLKLQDEGAAISYNREEYMRTFLSIGYTGNQNEYTIEKALMGPPWKFLCHTLLQCISQKRSGWHQVSSALASTVHGIVTGQGFNFAHLIFEGLRYNLQEGAKQAFNIYLSMRTVSKKFSGVNVPLLSTMMNIQSIQGDSLAIPVDTDPTPSSSKPEHQSASIVRTPMHPIKRAQAQQLLTPVLEVQLEQRAPVEAKYTRKIKSSKKTPSIHVSHAQSQPKSLHSESQHSDENIKRDSQIIRETSLEVPLLEPGSHPESIEQPSEPFHYFSSLNFV</sequence>
<gene>
    <name evidence="1" type="ORF">L1987_53004</name>
</gene>
<name>A0ACB9EUQ1_9ASTR</name>
<comment type="caution">
    <text evidence="1">The sequence shown here is derived from an EMBL/GenBank/DDBJ whole genome shotgun (WGS) entry which is preliminary data.</text>
</comment>
<proteinExistence type="predicted"/>
<keyword evidence="2" id="KW-1185">Reference proteome</keyword>